<dbReference type="GO" id="GO:0030687">
    <property type="term" value="C:preribosome, large subunit precursor"/>
    <property type="evidence" value="ECO:0007669"/>
    <property type="project" value="TreeGrafter"/>
</dbReference>
<keyword evidence="11" id="KW-1185">Reference proteome</keyword>
<evidence type="ECO:0000256" key="8">
    <source>
        <dbReference type="SAM" id="MobiDB-lite"/>
    </source>
</evidence>
<dbReference type="GO" id="GO:0000027">
    <property type="term" value="P:ribosomal large subunit assembly"/>
    <property type="evidence" value="ECO:0007669"/>
    <property type="project" value="TreeGrafter"/>
</dbReference>
<gene>
    <name evidence="10" type="ORF">CANTEDRAFT_95433</name>
</gene>
<feature type="region of interest" description="Disordered" evidence="8">
    <location>
        <begin position="1"/>
        <end position="68"/>
    </location>
</feature>
<reference evidence="10 11" key="1">
    <citation type="journal article" date="2011" name="Proc. Natl. Acad. Sci. U.S.A.">
        <title>Comparative genomics of xylose-fermenting fungi for enhanced biofuel production.</title>
        <authorList>
            <person name="Wohlbach D.J."/>
            <person name="Kuo A."/>
            <person name="Sato T.K."/>
            <person name="Potts K.M."/>
            <person name="Salamov A.A."/>
            <person name="LaButti K.M."/>
            <person name="Sun H."/>
            <person name="Clum A."/>
            <person name="Pangilinan J.L."/>
            <person name="Lindquist E.A."/>
            <person name="Lucas S."/>
            <person name="Lapidus A."/>
            <person name="Jin M."/>
            <person name="Gunawan C."/>
            <person name="Balan V."/>
            <person name="Dale B.E."/>
            <person name="Jeffries T.W."/>
            <person name="Zinkel R."/>
            <person name="Barry K.W."/>
            <person name="Grigoriev I.V."/>
            <person name="Gasch A.P."/>
        </authorList>
    </citation>
    <scope>NUCLEOTIDE SEQUENCE [LARGE SCALE GENOMIC DNA]</scope>
    <source>
        <strain evidence="11">ATCC 10573 / BCRC 21748 / CBS 615 / JCM 9827 / NBRC 10315 / NRRL Y-1498 / VKM Y-70</strain>
    </source>
</reference>
<evidence type="ECO:0000256" key="6">
    <source>
        <dbReference type="ARBA" id="ARBA00023242"/>
    </source>
</evidence>
<organism evidence="11">
    <name type="scientific">Candida tenuis (strain ATCC 10573 / BCRC 21748 / CBS 615 / JCM 9827 / NBRC 10315 / NRRL Y-1498 / VKM Y-70)</name>
    <name type="common">Yeast</name>
    <name type="synonym">Yamadazyma tenuis</name>
    <dbReference type="NCBI Taxonomy" id="590646"/>
    <lineage>
        <taxon>Eukaryota</taxon>
        <taxon>Fungi</taxon>
        <taxon>Dikarya</taxon>
        <taxon>Ascomycota</taxon>
        <taxon>Saccharomycotina</taxon>
        <taxon>Pichiomycetes</taxon>
        <taxon>Debaryomycetaceae</taxon>
        <taxon>Yamadazyma</taxon>
    </lineage>
</organism>
<evidence type="ECO:0000313" key="11">
    <source>
        <dbReference type="Proteomes" id="UP000000707"/>
    </source>
</evidence>
<evidence type="ECO:0000313" key="10">
    <source>
        <dbReference type="EMBL" id="EGV59964.1"/>
    </source>
</evidence>
<comment type="function">
    <text evidence="1">Required for efficient biogenesis of the 60S ribosomal subunit.</text>
</comment>
<dbReference type="HOGENOM" id="CLU_119118_0_0_1"/>
<evidence type="ECO:0000256" key="2">
    <source>
        <dbReference type="ARBA" id="ARBA00004604"/>
    </source>
</evidence>
<feature type="domain" description="Ribosome-assembly protein 3 C-terminal" evidence="9">
    <location>
        <begin position="119"/>
        <end position="163"/>
    </location>
</feature>
<comment type="similarity">
    <text evidence="3">Belongs to the RSA3 family.</text>
</comment>
<dbReference type="AlphaFoldDB" id="G3BEY3"/>
<dbReference type="GO" id="GO:0005730">
    <property type="term" value="C:nucleolus"/>
    <property type="evidence" value="ECO:0007669"/>
    <property type="project" value="UniProtKB-SubCell"/>
</dbReference>
<name>G3BEY3_CANTC</name>
<dbReference type="EMBL" id="GL996528">
    <property type="protein sequence ID" value="EGV59964.1"/>
    <property type="molecule type" value="Genomic_DNA"/>
</dbReference>
<accession>G3BEY3</accession>
<proteinExistence type="inferred from homology"/>
<evidence type="ECO:0000256" key="5">
    <source>
        <dbReference type="ARBA" id="ARBA00022517"/>
    </source>
</evidence>
<evidence type="ECO:0000256" key="1">
    <source>
        <dbReference type="ARBA" id="ARBA00003035"/>
    </source>
</evidence>
<sequence length="180" mass="20045">MSTSSTIEHARKGPSKSRRRKKRRTEDISSSSSSSSSEDEEEIQPNSDSPNEVKTPQSDLKPRADPDIAALDELQTAIQARLKQVPFTDQNAKASRTDPTIQAQEDLVTKHSKERDELDKKFLQLMAQRFGDDLDEARKKPDFNADSLVIMAQTLQSGSNIFDSDEIHELMHEGSSSAGD</sequence>
<keyword evidence="6" id="KW-0539">Nucleus</keyword>
<dbReference type="PANTHER" id="PTHR28127:SF1">
    <property type="entry name" value="RIBOSOME ASSEMBLY PROTEIN 3"/>
    <property type="match status" value="1"/>
</dbReference>
<dbReference type="GeneID" id="18250500"/>
<dbReference type="eggNOG" id="ENOG502S5DP">
    <property type="taxonomic scope" value="Eukaryota"/>
</dbReference>
<dbReference type="Proteomes" id="UP000000707">
    <property type="component" value="Unassembled WGS sequence"/>
</dbReference>
<dbReference type="InterPro" id="IPR028217">
    <property type="entry name" value="Rsa3_C"/>
</dbReference>
<dbReference type="PANTHER" id="PTHR28127">
    <property type="entry name" value="RIBOSOME ASSEMBLY PROTEIN 3"/>
    <property type="match status" value="1"/>
</dbReference>
<evidence type="ECO:0000256" key="3">
    <source>
        <dbReference type="ARBA" id="ARBA00006256"/>
    </source>
</evidence>
<dbReference type="STRING" id="590646.G3BEY3"/>
<evidence type="ECO:0000256" key="7">
    <source>
        <dbReference type="ARBA" id="ARBA00023274"/>
    </source>
</evidence>
<keyword evidence="5" id="KW-0690">Ribosome biogenesis</keyword>
<keyword evidence="7" id="KW-0687">Ribonucleoprotein</keyword>
<dbReference type="KEGG" id="cten:18250500"/>
<evidence type="ECO:0000259" key="9">
    <source>
        <dbReference type="Pfam" id="PF14615"/>
    </source>
</evidence>
<feature type="compositionally biased region" description="Polar residues" evidence="8">
    <location>
        <begin position="87"/>
        <end position="103"/>
    </location>
</feature>
<evidence type="ECO:0000256" key="4">
    <source>
        <dbReference type="ARBA" id="ARBA00015339"/>
    </source>
</evidence>
<dbReference type="OrthoDB" id="69550at2759"/>
<feature type="region of interest" description="Disordered" evidence="8">
    <location>
        <begin position="83"/>
        <end position="114"/>
    </location>
</feature>
<protein>
    <recommendedName>
        <fullName evidence="4">Ribosome assembly protein 3</fullName>
    </recommendedName>
</protein>
<dbReference type="Pfam" id="PF14615">
    <property type="entry name" value="Rsa3"/>
    <property type="match status" value="1"/>
</dbReference>
<feature type="compositionally biased region" description="Basic residues" evidence="8">
    <location>
        <begin position="12"/>
        <end position="23"/>
    </location>
</feature>
<comment type="subcellular location">
    <subcellularLocation>
        <location evidence="2">Nucleus</location>
        <location evidence="2">Nucleolus</location>
    </subcellularLocation>
</comment>
<dbReference type="InterPro" id="IPR051898">
    <property type="entry name" value="Ribosome_Assembly_3"/>
</dbReference>
<feature type="compositionally biased region" description="Polar residues" evidence="8">
    <location>
        <begin position="44"/>
        <end position="58"/>
    </location>
</feature>